<dbReference type="InterPro" id="IPR009097">
    <property type="entry name" value="Cyclic_Pdiesterase"/>
</dbReference>
<dbReference type="Pfam" id="PF13563">
    <property type="entry name" value="2_5_RNA_ligase2"/>
    <property type="match status" value="1"/>
</dbReference>
<proteinExistence type="predicted"/>
<accession>A0A6M3JA74</accession>
<organism evidence="1">
    <name type="scientific">viral metagenome</name>
    <dbReference type="NCBI Taxonomy" id="1070528"/>
    <lineage>
        <taxon>unclassified sequences</taxon>
        <taxon>metagenomes</taxon>
        <taxon>organismal metagenomes</taxon>
    </lineage>
</organism>
<reference evidence="1" key="1">
    <citation type="submission" date="2020-03" db="EMBL/GenBank/DDBJ databases">
        <title>The deep terrestrial virosphere.</title>
        <authorList>
            <person name="Holmfeldt K."/>
            <person name="Nilsson E."/>
            <person name="Simone D."/>
            <person name="Lopez-Fernandez M."/>
            <person name="Wu X."/>
            <person name="de Brujin I."/>
            <person name="Lundin D."/>
            <person name="Andersson A."/>
            <person name="Bertilsson S."/>
            <person name="Dopson M."/>
        </authorList>
    </citation>
    <scope>NUCLEOTIDE SEQUENCE</scope>
    <source>
        <strain evidence="1">MM415B00370</strain>
    </source>
</reference>
<dbReference type="InterPro" id="IPR009279">
    <property type="entry name" value="Portal_Mu"/>
</dbReference>
<name>A0A6M3JA74_9ZZZZ</name>
<evidence type="ECO:0000313" key="1">
    <source>
        <dbReference type="EMBL" id="QJA65941.1"/>
    </source>
</evidence>
<dbReference type="SUPFAM" id="SSF55144">
    <property type="entry name" value="LigT-like"/>
    <property type="match status" value="1"/>
</dbReference>
<dbReference type="Pfam" id="PF06074">
    <property type="entry name" value="Portal_Mu"/>
    <property type="match status" value="1"/>
</dbReference>
<gene>
    <name evidence="1" type="ORF">MM415B00370_0059</name>
</gene>
<keyword evidence="1" id="KW-0436">Ligase</keyword>
<dbReference type="EMBL" id="MT141546">
    <property type="protein sequence ID" value="QJA65941.1"/>
    <property type="molecule type" value="Genomic_DNA"/>
</dbReference>
<protein>
    <submittedName>
        <fullName evidence="1">Putative ligase</fullName>
    </submittedName>
</protein>
<dbReference type="Gene3D" id="3.90.1140.10">
    <property type="entry name" value="Cyclic phosphodiesterase"/>
    <property type="match status" value="1"/>
</dbReference>
<dbReference type="GO" id="GO:0016874">
    <property type="term" value="F:ligase activity"/>
    <property type="evidence" value="ECO:0007669"/>
    <property type="project" value="UniProtKB-KW"/>
</dbReference>
<dbReference type="AlphaFoldDB" id="A0A6M3JA74"/>
<sequence length="1061" mass="118639">MAEKVRASEQVLGVTGLSIWGGVLGEEYLTALKGTRKAKVFQEMQQDAVVATLLDSITMPLMAAEFDVTPAGSTSRDKENADFLWECMNDMTRYTWRQHVMDMLTMMAWGWSVSEMVFKKRLGMNGDRPSQYNDGKIGLHILDPRGQETLYRWKMDDEYNVEAMEQKDPNSSRIIEIESWKLLHATFRSRKRSPEGSSPLRSLYRAWYTRKNLEIIEAIGAERDLCGLPVVRLPYGATENDKAAAETLIRNIRQDEEAGLVIPAPPSSDNSMPGWGVELLSSPGSKQFDVRSIINDLNKIILMRFFAQFLMLGMEQVGTQALVEGSQDFFSLCLKSVQQEMIETWNMQLVPLLFQLNPQLMTGASGLPKIDWADPGSKDAQKIVNLVTSMISSQILTPEQELEDYLRAMTGLPDRPAGVGEGPRTPGPLGGGPFGGFMNYEWMQMPNGAWIAKPREAKFSMSTSRGYDNVVDYFHNYEHSPEGENHCVGSESNPYEISHLDGKHVISLKYARGHGVGNRPQWFYFPRVLDGGFELESGQPLDDVPAKGLWNVTIEQVSQGQQFVSDRSCMVAIPIEPDLASRLAVEGGLAPDDMHITLTYHGKEMDDSQVATIARLTKAVCDDTTPFRVIGLKATTFPVNDDGLVPYVVAVQSPGLMEFRARLAKTFDIANLEYSKDYEYQPHVTLKYLKEGEELPEISPQYDWLVDRVAVCLGEKRWPFAFGASYAQPDPGDVHIPTAMPGKKRRDQCMRCSATPAVDVIWGDGPYRAWFCSSHYKEWSVESETHISHHTRIVDGVVPEQFGDEDYEEASSYAEIAGIRGRRGGSKIGNATNEYQGLLTAIYDRWTKKAQRAIVAASKGNRRATLKEVDRQLLGLAKELKLAAAKHIDEAIRLGLHGDLDKEAKRLVDKQVQENNKFVDGSLIPRMREKIASHLNDLEAQHQYELDSGGFLGLLQSMRSEPPAYAGAFWAAIFLGAGLSMIREDRQREEEGQEPRRVRWVLDPAAEHCNDSAHGHGCLGLAGVYSSWEDMPTVPAGEVTCLGNCRCHIEVETESGWQRLA</sequence>